<dbReference type="Proteomes" id="UP000219688">
    <property type="component" value="Unassembled WGS sequence"/>
</dbReference>
<keyword evidence="3" id="KW-1185">Reference proteome</keyword>
<dbReference type="Gene3D" id="3.40.960.10">
    <property type="entry name" value="VSR Endonuclease"/>
    <property type="match status" value="1"/>
</dbReference>
<evidence type="ECO:0000313" key="2">
    <source>
        <dbReference type="EMBL" id="SOC52442.1"/>
    </source>
</evidence>
<dbReference type="AlphaFoldDB" id="A0A285VEB2"/>
<evidence type="ECO:0000259" key="1">
    <source>
        <dbReference type="Pfam" id="PF13338"/>
    </source>
</evidence>
<evidence type="ECO:0000313" key="3">
    <source>
        <dbReference type="Proteomes" id="UP000219688"/>
    </source>
</evidence>
<gene>
    <name evidence="2" type="ORF">SAMN05421879_101558</name>
</gene>
<dbReference type="GO" id="GO:0004519">
    <property type="term" value="F:endonuclease activity"/>
    <property type="evidence" value="ECO:0007669"/>
    <property type="project" value="UniProtKB-KW"/>
</dbReference>
<keyword evidence="2" id="KW-0255">Endonuclease</keyword>
<proteinExistence type="predicted"/>
<reference evidence="3" key="1">
    <citation type="submission" date="2017-08" db="EMBL/GenBank/DDBJ databases">
        <authorList>
            <person name="Varghese N."/>
            <person name="Submissions S."/>
        </authorList>
    </citation>
    <scope>NUCLEOTIDE SEQUENCE [LARGE SCALE GENOMIC DNA]</scope>
    <source>
        <strain evidence="3">USBA17B2</strain>
    </source>
</reference>
<keyword evidence="2" id="KW-0540">Nuclease</keyword>
<feature type="domain" description="AbiEi antitoxin N-terminal" evidence="1">
    <location>
        <begin position="17"/>
        <end position="60"/>
    </location>
</feature>
<dbReference type="Pfam" id="PF13338">
    <property type="entry name" value="AbiEi_4"/>
    <property type="match status" value="1"/>
</dbReference>
<sequence length="330" mass="35858">MVGTSRRTVPDELRVLAGRQPHGIMTLAAADGAGIAAEEMARWVRSGVLVRVFRGTYVLAEVWDAASSEARHVLRGAAHVVALEGRSVVSHTTAAAFHGLPLLAPPPESVHLARRHEGQGRSGRGFVVHETYGEGAEHVEPRDDGSRSAAGMVWAVLPVLAALGVAELHGWVAGVTALDAALHRRLTTVDEARGWLERLPRRPRLRLLRRVVDAADPLCESPLESQVRLLLLGLGYRVVAQHVLRTRAGEFVARVDFWLPDLGVVVEADGAVKYVRVDGSADHAAVRSERRRHQAIEALGHPVVRVEQHDLSIPEAVRQRIRSAATRAGR</sequence>
<accession>A0A285VEB2</accession>
<keyword evidence="2" id="KW-0378">Hydrolase</keyword>
<protein>
    <submittedName>
        <fullName evidence="2">Very-short-patch-repair endonuclease</fullName>
    </submittedName>
</protein>
<dbReference type="EMBL" id="OBQK01000001">
    <property type="protein sequence ID" value="SOC52442.1"/>
    <property type="molecule type" value="Genomic_DNA"/>
</dbReference>
<organism evidence="2 3">
    <name type="scientific">Ornithinimicrobium cerasi</name>
    <dbReference type="NCBI Taxonomy" id="2248773"/>
    <lineage>
        <taxon>Bacteria</taxon>
        <taxon>Bacillati</taxon>
        <taxon>Actinomycetota</taxon>
        <taxon>Actinomycetes</taxon>
        <taxon>Micrococcales</taxon>
        <taxon>Ornithinimicrobiaceae</taxon>
        <taxon>Ornithinimicrobium</taxon>
    </lineage>
</organism>
<dbReference type="InterPro" id="IPR025159">
    <property type="entry name" value="AbiEi_N"/>
</dbReference>
<dbReference type="RefSeq" id="WP_141401397.1">
    <property type="nucleotide sequence ID" value="NZ_OBQK01000001.1"/>
</dbReference>
<name>A0A285VEB2_9MICO</name>